<reference evidence="1" key="2">
    <citation type="journal article" date="2024" name="Plant">
        <title>Genomic evolution and insights into agronomic trait innovations of Sesamum species.</title>
        <authorList>
            <person name="Miao H."/>
            <person name="Wang L."/>
            <person name="Qu L."/>
            <person name="Liu H."/>
            <person name="Sun Y."/>
            <person name="Le M."/>
            <person name="Wang Q."/>
            <person name="Wei S."/>
            <person name="Zheng Y."/>
            <person name="Lin W."/>
            <person name="Duan Y."/>
            <person name="Cao H."/>
            <person name="Xiong S."/>
            <person name="Wang X."/>
            <person name="Wei L."/>
            <person name="Li C."/>
            <person name="Ma Q."/>
            <person name="Ju M."/>
            <person name="Zhao R."/>
            <person name="Li G."/>
            <person name="Mu C."/>
            <person name="Tian Q."/>
            <person name="Mei H."/>
            <person name="Zhang T."/>
            <person name="Gao T."/>
            <person name="Zhang H."/>
        </authorList>
    </citation>
    <scope>NUCLEOTIDE SEQUENCE</scope>
    <source>
        <strain evidence="1">KEN1</strain>
    </source>
</reference>
<name>A0AAW2VY67_9LAMI</name>
<evidence type="ECO:0000313" key="1">
    <source>
        <dbReference type="EMBL" id="KAL0434003.1"/>
    </source>
</evidence>
<sequence length="237" mass="26408">MCYIRFYDRNISPCSFFDSLIGSSTSYTWRSLWGTPDLLVVGLRWKVGDGTLILIIGHPWIPRPISFQPICRPNSLSPKSRVSALLTVDKAWNIDLIKAEFCQSDADSILEIKLTDGECDSLVWHFDNQGRCSVWSAYSLALHLKEVRSRRTTMERLRSHGVQLSDGCGICGLGTQTRRTSFGMFIGGWGAGNGTISLPSVSQSEKHETRGCLKEGIWTLRKSSSRLSELLTGFGVL</sequence>
<organism evidence="1">
    <name type="scientific">Sesamum latifolium</name>
    <dbReference type="NCBI Taxonomy" id="2727402"/>
    <lineage>
        <taxon>Eukaryota</taxon>
        <taxon>Viridiplantae</taxon>
        <taxon>Streptophyta</taxon>
        <taxon>Embryophyta</taxon>
        <taxon>Tracheophyta</taxon>
        <taxon>Spermatophyta</taxon>
        <taxon>Magnoliopsida</taxon>
        <taxon>eudicotyledons</taxon>
        <taxon>Gunneridae</taxon>
        <taxon>Pentapetalae</taxon>
        <taxon>asterids</taxon>
        <taxon>lamiids</taxon>
        <taxon>Lamiales</taxon>
        <taxon>Pedaliaceae</taxon>
        <taxon>Sesamum</taxon>
    </lineage>
</organism>
<gene>
    <name evidence="1" type="ORF">Slati_2734600</name>
</gene>
<reference evidence="1" key="1">
    <citation type="submission" date="2020-06" db="EMBL/GenBank/DDBJ databases">
        <authorList>
            <person name="Li T."/>
            <person name="Hu X."/>
            <person name="Zhang T."/>
            <person name="Song X."/>
            <person name="Zhang H."/>
            <person name="Dai N."/>
            <person name="Sheng W."/>
            <person name="Hou X."/>
            <person name="Wei L."/>
        </authorList>
    </citation>
    <scope>NUCLEOTIDE SEQUENCE</scope>
    <source>
        <strain evidence="1">KEN1</strain>
        <tissue evidence="1">Leaf</tissue>
    </source>
</reference>
<proteinExistence type="predicted"/>
<dbReference type="EMBL" id="JACGWN010000009">
    <property type="protein sequence ID" value="KAL0434003.1"/>
    <property type="molecule type" value="Genomic_DNA"/>
</dbReference>
<comment type="caution">
    <text evidence="1">The sequence shown here is derived from an EMBL/GenBank/DDBJ whole genome shotgun (WGS) entry which is preliminary data.</text>
</comment>
<dbReference type="AlphaFoldDB" id="A0AAW2VY67"/>
<accession>A0AAW2VY67</accession>
<protein>
    <submittedName>
        <fullName evidence="1">Uncharacterized protein</fullName>
    </submittedName>
</protein>